<dbReference type="InterPro" id="IPR016181">
    <property type="entry name" value="Acyl_CoA_acyltransferase"/>
</dbReference>
<dbReference type="InterPro" id="IPR000182">
    <property type="entry name" value="GNAT_dom"/>
</dbReference>
<dbReference type="AlphaFoldDB" id="A0A6N7Y2E9"/>
<evidence type="ECO:0000313" key="3">
    <source>
        <dbReference type="Proteomes" id="UP000469523"/>
    </source>
</evidence>
<dbReference type="GO" id="GO:0016747">
    <property type="term" value="F:acyltransferase activity, transferring groups other than amino-acyl groups"/>
    <property type="evidence" value="ECO:0007669"/>
    <property type="project" value="InterPro"/>
</dbReference>
<comment type="caution">
    <text evidence="2">The sequence shown here is derived from an EMBL/GenBank/DDBJ whole genome shotgun (WGS) entry which is preliminary data.</text>
</comment>
<sequence>MEEWEYKMIFELEEFKLEKIESKDLNKILEIYNSNGEFLINHMDKSVVTEEWIIQELKYMEEMDFKSCKIVERHTENILGIIDFKIDEETYLSLLMIHKDFQGNGLGHIIYQGFEEYIESLKGKSIRIDVVTNYDSSVLKF</sequence>
<reference evidence="2 3" key="1">
    <citation type="submission" date="2019-09" db="EMBL/GenBank/DDBJ databases">
        <title>In-depth cultivation of the pig gut microbiome towards novel bacterial diversity and tailored functional studies.</title>
        <authorList>
            <person name="Wylensek D."/>
            <person name="Hitch T.C.A."/>
            <person name="Clavel T."/>
        </authorList>
    </citation>
    <scope>NUCLEOTIDE SEQUENCE [LARGE SCALE GENOMIC DNA]</scope>
    <source>
        <strain evidence="2 3">WCA3-693-APC-4?</strain>
    </source>
</reference>
<dbReference type="SUPFAM" id="SSF55729">
    <property type="entry name" value="Acyl-CoA N-acyltransferases (Nat)"/>
    <property type="match status" value="1"/>
</dbReference>
<keyword evidence="3" id="KW-1185">Reference proteome</keyword>
<feature type="domain" description="N-acetyltransferase" evidence="1">
    <location>
        <begin position="61"/>
        <end position="128"/>
    </location>
</feature>
<dbReference type="Gene3D" id="3.40.630.30">
    <property type="match status" value="1"/>
</dbReference>
<evidence type="ECO:0000259" key="1">
    <source>
        <dbReference type="Pfam" id="PF13673"/>
    </source>
</evidence>
<dbReference type="Pfam" id="PF13673">
    <property type="entry name" value="Acetyltransf_10"/>
    <property type="match status" value="1"/>
</dbReference>
<evidence type="ECO:0000313" key="2">
    <source>
        <dbReference type="EMBL" id="MSU02638.1"/>
    </source>
</evidence>
<proteinExistence type="predicted"/>
<name>A0A6N7Y2E9_9FIRM</name>
<dbReference type="CDD" id="cd04301">
    <property type="entry name" value="NAT_SF"/>
    <property type="match status" value="1"/>
</dbReference>
<dbReference type="Proteomes" id="UP000469523">
    <property type="component" value="Unassembled WGS sequence"/>
</dbReference>
<keyword evidence="2" id="KW-0808">Transferase</keyword>
<gene>
    <name evidence="2" type="ORF">FYJ83_14350</name>
</gene>
<accession>A0A6N7Y2E9</accession>
<dbReference type="EMBL" id="VUNQ01000038">
    <property type="protein sequence ID" value="MSU02638.1"/>
    <property type="molecule type" value="Genomic_DNA"/>
</dbReference>
<organism evidence="2 3">
    <name type="scientific">Tissierella pigra</name>
    <dbReference type="NCBI Taxonomy" id="2607614"/>
    <lineage>
        <taxon>Bacteria</taxon>
        <taxon>Bacillati</taxon>
        <taxon>Bacillota</taxon>
        <taxon>Tissierellia</taxon>
        <taxon>Tissierellales</taxon>
        <taxon>Tissierellaceae</taxon>
        <taxon>Tissierella</taxon>
    </lineage>
</organism>
<protein>
    <submittedName>
        <fullName evidence="2">GNAT family N-acetyltransferase</fullName>
    </submittedName>
</protein>